<protein>
    <submittedName>
        <fullName evidence="2">DoxX family protein</fullName>
    </submittedName>
</protein>
<feature type="transmembrane region" description="Helical" evidence="1">
    <location>
        <begin position="206"/>
        <end position="224"/>
    </location>
</feature>
<keyword evidence="1" id="KW-0472">Membrane</keyword>
<name>A0ABW5NIL4_9SPHI</name>
<feature type="transmembrane region" description="Helical" evidence="1">
    <location>
        <begin position="181"/>
        <end position="200"/>
    </location>
</feature>
<feature type="transmembrane region" description="Helical" evidence="1">
    <location>
        <begin position="13"/>
        <end position="30"/>
    </location>
</feature>
<evidence type="ECO:0000256" key="1">
    <source>
        <dbReference type="SAM" id="Phobius"/>
    </source>
</evidence>
<gene>
    <name evidence="2" type="ORF">ACFSQ3_07250</name>
</gene>
<evidence type="ECO:0000313" key="2">
    <source>
        <dbReference type="EMBL" id="MFD2598744.1"/>
    </source>
</evidence>
<sequence>MSTDSSIGLERRFFLRVAILFIAFISLPVHKDFYQTLFTISWSSLIPDLFNLLTYLPHYFGKLNGFYDWGLILFIALIGAFVWLKAEKGRPEALREFRYYYYLRIFVRFKLAAILLVAGFIKLFPLFAPQLSLSHLNTAYGQFEDWKHLLLSLSAAPAYLVFLGVVELLAASLLLFRKTSFLAVVFIIPFYGNAFLADVAYQGPTYFASAYVVLLTLPIFLYDVQRLGSLVLYLKPTNPSTNRVNWSDSSLFLWRQVGKLVFAIVFFGLVGIRAYQIHSNANDSLHYPQHAGLPAVEGKYVADEFVWNGDTLQYSPTDTIRWKDVVFEKWNTLSIRREAGNVHHAVSEGLFQRATQKRDYEHTHTGDRLYYRYTVKGDSLHLKNPNDQYTQDVYRLHIERPDSAHIRLSGANLRGDSLSVSLTKTNKKYLLEEIKKSGRRSLGYKL</sequence>
<evidence type="ECO:0000313" key="3">
    <source>
        <dbReference type="Proteomes" id="UP001597393"/>
    </source>
</evidence>
<feature type="transmembrane region" description="Helical" evidence="1">
    <location>
        <begin position="66"/>
        <end position="84"/>
    </location>
</feature>
<reference evidence="3" key="1">
    <citation type="journal article" date="2019" name="Int. J. Syst. Evol. Microbiol.">
        <title>The Global Catalogue of Microorganisms (GCM) 10K type strain sequencing project: providing services to taxonomists for standard genome sequencing and annotation.</title>
        <authorList>
            <consortium name="The Broad Institute Genomics Platform"/>
            <consortium name="The Broad Institute Genome Sequencing Center for Infectious Disease"/>
            <person name="Wu L."/>
            <person name="Ma J."/>
        </authorList>
    </citation>
    <scope>NUCLEOTIDE SEQUENCE [LARGE SCALE GENOMIC DNA]</scope>
    <source>
        <strain evidence="3">KCTC 42248</strain>
    </source>
</reference>
<feature type="transmembrane region" description="Helical" evidence="1">
    <location>
        <begin position="148"/>
        <end position="169"/>
    </location>
</feature>
<proteinExistence type="predicted"/>
<feature type="transmembrane region" description="Helical" evidence="1">
    <location>
        <begin position="105"/>
        <end position="128"/>
    </location>
</feature>
<dbReference type="RefSeq" id="WP_380868873.1">
    <property type="nucleotide sequence ID" value="NZ_JBHUMA010000006.1"/>
</dbReference>
<dbReference type="Proteomes" id="UP001597393">
    <property type="component" value="Unassembled WGS sequence"/>
</dbReference>
<keyword evidence="1" id="KW-0812">Transmembrane</keyword>
<dbReference type="EMBL" id="JBHUMA010000006">
    <property type="protein sequence ID" value="MFD2598744.1"/>
    <property type="molecule type" value="Genomic_DNA"/>
</dbReference>
<feature type="transmembrane region" description="Helical" evidence="1">
    <location>
        <begin position="257"/>
        <end position="275"/>
    </location>
</feature>
<accession>A0ABW5NIL4</accession>
<keyword evidence="3" id="KW-1185">Reference proteome</keyword>
<keyword evidence="1" id="KW-1133">Transmembrane helix</keyword>
<comment type="caution">
    <text evidence="2">The sequence shown here is derived from an EMBL/GenBank/DDBJ whole genome shotgun (WGS) entry which is preliminary data.</text>
</comment>
<organism evidence="2 3">
    <name type="scientific">Sphingobacterium corticis</name>
    <dbReference type="NCBI Taxonomy" id="1812823"/>
    <lineage>
        <taxon>Bacteria</taxon>
        <taxon>Pseudomonadati</taxon>
        <taxon>Bacteroidota</taxon>
        <taxon>Sphingobacteriia</taxon>
        <taxon>Sphingobacteriales</taxon>
        <taxon>Sphingobacteriaceae</taxon>
        <taxon>Sphingobacterium</taxon>
    </lineage>
</organism>